<comment type="caution">
    <text evidence="1">The sequence shown here is derived from an EMBL/GenBank/DDBJ whole genome shotgun (WGS) entry which is preliminary data.</text>
</comment>
<dbReference type="CDD" id="cd16412">
    <property type="entry name" value="dndB"/>
    <property type="match status" value="1"/>
</dbReference>
<evidence type="ECO:0000313" key="1">
    <source>
        <dbReference type="EMBL" id="MCL1137189.1"/>
    </source>
</evidence>
<dbReference type="NCBIfam" id="TIGR03187">
    <property type="entry name" value="DGQHR"/>
    <property type="match status" value="1"/>
</dbReference>
<proteinExistence type="predicted"/>
<evidence type="ECO:0000313" key="2">
    <source>
        <dbReference type="Proteomes" id="UP001139293"/>
    </source>
</evidence>
<dbReference type="InterPro" id="IPR017601">
    <property type="entry name" value="DGQHR-contain_dom"/>
</dbReference>
<reference evidence="1" key="1">
    <citation type="submission" date="2022-01" db="EMBL/GenBank/DDBJ databases">
        <title>Whole genome-based taxonomy of the Shewanellaceae.</title>
        <authorList>
            <person name="Martin-Rodriguez A.J."/>
        </authorList>
    </citation>
    <scope>NUCLEOTIDE SEQUENCE</scope>
    <source>
        <strain evidence="1">KCTC 23973</strain>
    </source>
</reference>
<dbReference type="EMBL" id="JAKILB010000001">
    <property type="protein sequence ID" value="MCL1137189.1"/>
    <property type="molecule type" value="Genomic_DNA"/>
</dbReference>
<gene>
    <name evidence="1" type="primary">dndB</name>
    <name evidence="1" type="ORF">L2740_01195</name>
</gene>
<dbReference type="NCBIfam" id="TIGR03233">
    <property type="entry name" value="DNA_S_dndB"/>
    <property type="match status" value="1"/>
</dbReference>
<keyword evidence="2" id="KW-1185">Reference proteome</keyword>
<dbReference type="InterPro" id="IPR017642">
    <property type="entry name" value="DNA_S_mod_DndB"/>
</dbReference>
<dbReference type="Proteomes" id="UP001139293">
    <property type="component" value="Unassembled WGS sequence"/>
</dbReference>
<name>A0A9X1Z806_9GAMM</name>
<sequence>MSQVDSNFFYSFPAVRGQQADRPFYIATCPLRIIPKIFIFDEEEVPAELRAQRSVNKARIPEITRYLVDNPKGYVFSALTASVEKNVTFHAASEGSDLGTLHVPMEAQILINDGQHRRAAIEEAIKEKPELGQDNIAVLFFVDEGLQRSQQMFADLNKHAVRPSPSISSLYDFRDSSAAVARHLALNVAPFVAYTEMEKSSVALKSAKLFTLSSIKQATQILLNKGSKASFSDEDLELASEYWSLVNQHVAEWQMVQAKEISPSQLRQEFINAHGVGLQALGMVGQSLLSQHPDDWRQKIELIRNIDWRKANPLWDNRAMHHGRLSKTTTSIKLTANIIRQALSIALTPQEQQLENEFEK</sequence>
<dbReference type="AlphaFoldDB" id="A0A9X1Z806"/>
<dbReference type="Pfam" id="PF14072">
    <property type="entry name" value="DndB"/>
    <property type="match status" value="1"/>
</dbReference>
<protein>
    <submittedName>
        <fullName evidence="1">DNA sulfur modification protein DndB</fullName>
    </submittedName>
</protein>
<accession>A0A9X1Z806</accession>
<organism evidence="1 2">
    <name type="scientific">Shewanella pneumatophori</name>
    <dbReference type="NCBI Taxonomy" id="314092"/>
    <lineage>
        <taxon>Bacteria</taxon>
        <taxon>Pseudomonadati</taxon>
        <taxon>Pseudomonadota</taxon>
        <taxon>Gammaproteobacteria</taxon>
        <taxon>Alteromonadales</taxon>
        <taxon>Shewanellaceae</taxon>
        <taxon>Shewanella</taxon>
    </lineage>
</organism>
<dbReference type="RefSeq" id="WP_248948128.1">
    <property type="nucleotide sequence ID" value="NZ_JAKILB010000001.1"/>
</dbReference>